<sequence length="689" mass="77866">MHGGKLMIKEKMKKTHVPFRLNILFLFVFLLFSILILRLGMIQIVQGEDFERISEQTENVTAKSSAPRGKMYDRYGRVIVDNEPTFTLTYIRNQNTKQEERLEVARKLASFIEMDTDKVTERDLKDFWIMTRPEKAKAKLSEEEWEELESKKAYRLQIDRINEEDLKEITSDKDELKIAAIKRQMDSGYALSSQSIKKGLTREEIAQVSENLEDLPGVDISPDAERVYPYDETMETMFGNLGQIPKESLDAYTMKGYDNNDLVGISYLEKQYEDLLRGQKSMKKYVTDKSGKPIGEPEVIPGKRGNDLVLTVDIDLQQELETILEEELRKARARGNPYADRAYAIGMDPDTGEILAFGGTKYSSEDNEYIEYSYGTLSEAYEMGSAVKGASVLTGYETGVIGHGTTLYDTPISIPATKDKASYANLGWVNDVEALERSSNVYMFRIAMMMAGYDYVPNTSGIPWDPSTFNDVRYHFNQFGLGNKTGIDMPIETTGINGGIQQIGNLMDLMIGQFDTYTPLQMAQYISTIANDGKRIQPHFLKEVHEASNVDGLSNIIVDQFDTNVMNHIQMSQSDINRVQNGLWRVTNASNGTATKYFKGTDFTHAGKTGTAEVKFGRDNNIDGFNLTFVGYAPYEDPEIALAVVVPSLSSDRNESVNKDIARRLFKAYFDLKDEPKPAASIEEKEKEE</sequence>
<gene>
    <name evidence="13" type="ORF">GLW07_07545</name>
</gene>
<evidence type="ECO:0000256" key="6">
    <source>
        <dbReference type="ARBA" id="ARBA00022960"/>
    </source>
</evidence>
<dbReference type="GO" id="GO:0008658">
    <property type="term" value="F:penicillin binding"/>
    <property type="evidence" value="ECO:0007669"/>
    <property type="project" value="InterPro"/>
</dbReference>
<evidence type="ECO:0000256" key="8">
    <source>
        <dbReference type="ARBA" id="ARBA00022989"/>
    </source>
</evidence>
<name>A0A845EXF3_9BACL</name>
<dbReference type="InterPro" id="IPR001460">
    <property type="entry name" value="PCN-bd_Tpept"/>
</dbReference>
<dbReference type="GO" id="GO:0071555">
    <property type="term" value="P:cell wall organization"/>
    <property type="evidence" value="ECO:0007669"/>
    <property type="project" value="UniProtKB-KW"/>
</dbReference>
<comment type="subcellular location">
    <subcellularLocation>
        <location evidence="2">Cell membrane</location>
    </subcellularLocation>
    <subcellularLocation>
        <location evidence="1">Membrane</location>
        <topology evidence="1">Single-pass membrane protein</topology>
    </subcellularLocation>
</comment>
<evidence type="ECO:0000256" key="2">
    <source>
        <dbReference type="ARBA" id="ARBA00004236"/>
    </source>
</evidence>
<organism evidence="13 14">
    <name type="scientific">Guptibacillus hwajinpoensis</name>
    <dbReference type="NCBI Taxonomy" id="208199"/>
    <lineage>
        <taxon>Bacteria</taxon>
        <taxon>Bacillati</taxon>
        <taxon>Bacillota</taxon>
        <taxon>Bacilli</taxon>
        <taxon>Bacillales</taxon>
        <taxon>Guptibacillaceae</taxon>
        <taxon>Guptibacillus</taxon>
    </lineage>
</organism>
<reference evidence="13 14" key="1">
    <citation type="submission" date="2019-11" db="EMBL/GenBank/DDBJ databases">
        <title>Genome sequences of 17 halophilic strains isolated from different environments.</title>
        <authorList>
            <person name="Furrow R.E."/>
        </authorList>
    </citation>
    <scope>NUCLEOTIDE SEQUENCE [LARGE SCALE GENOMIC DNA]</scope>
    <source>
        <strain evidence="13 14">22506_14_FS</strain>
    </source>
</reference>
<evidence type="ECO:0000256" key="1">
    <source>
        <dbReference type="ARBA" id="ARBA00004167"/>
    </source>
</evidence>
<keyword evidence="6" id="KW-0133">Cell shape</keyword>
<dbReference type="GO" id="GO:0009002">
    <property type="term" value="F:serine-type D-Ala-D-Ala carboxypeptidase activity"/>
    <property type="evidence" value="ECO:0007669"/>
    <property type="project" value="UniProtKB-EC"/>
</dbReference>
<feature type="domain" description="Penicillin-binding protein dimerisation" evidence="12">
    <location>
        <begin position="64"/>
        <end position="296"/>
    </location>
</feature>
<evidence type="ECO:0000313" key="14">
    <source>
        <dbReference type="Proteomes" id="UP000447833"/>
    </source>
</evidence>
<dbReference type="InterPro" id="IPR012338">
    <property type="entry name" value="Beta-lactam/transpept-like"/>
</dbReference>
<feature type="domain" description="Penicillin-binding protein transpeptidase" evidence="11">
    <location>
        <begin position="344"/>
        <end position="666"/>
    </location>
</feature>
<dbReference type="EMBL" id="WMEY01000002">
    <property type="protein sequence ID" value="MYL63208.1"/>
    <property type="molecule type" value="Genomic_DNA"/>
</dbReference>
<evidence type="ECO:0000256" key="9">
    <source>
        <dbReference type="ARBA" id="ARBA00023136"/>
    </source>
</evidence>
<dbReference type="PANTHER" id="PTHR30627">
    <property type="entry name" value="PEPTIDOGLYCAN D,D-TRANSPEPTIDASE"/>
    <property type="match status" value="1"/>
</dbReference>
<dbReference type="GO" id="GO:0008360">
    <property type="term" value="P:regulation of cell shape"/>
    <property type="evidence" value="ECO:0007669"/>
    <property type="project" value="UniProtKB-KW"/>
</dbReference>
<evidence type="ECO:0000256" key="3">
    <source>
        <dbReference type="ARBA" id="ARBA00007171"/>
    </source>
</evidence>
<evidence type="ECO:0000256" key="5">
    <source>
        <dbReference type="ARBA" id="ARBA00022692"/>
    </source>
</evidence>
<dbReference type="UniPathway" id="UPA00219"/>
<dbReference type="Gene3D" id="3.40.710.10">
    <property type="entry name" value="DD-peptidase/beta-lactamase superfamily"/>
    <property type="match status" value="1"/>
</dbReference>
<dbReference type="GO" id="GO:0071972">
    <property type="term" value="F:peptidoglycan L,D-transpeptidase activity"/>
    <property type="evidence" value="ECO:0007669"/>
    <property type="project" value="TreeGrafter"/>
</dbReference>
<dbReference type="PANTHER" id="PTHR30627:SF2">
    <property type="entry name" value="PEPTIDOGLYCAN D,D-TRANSPEPTIDASE MRDA"/>
    <property type="match status" value="1"/>
</dbReference>
<comment type="similarity">
    <text evidence="3">Belongs to the transpeptidase family.</text>
</comment>
<keyword evidence="9" id="KW-0472">Membrane</keyword>
<dbReference type="GO" id="GO:0005886">
    <property type="term" value="C:plasma membrane"/>
    <property type="evidence" value="ECO:0007669"/>
    <property type="project" value="UniProtKB-SubCell"/>
</dbReference>
<dbReference type="Proteomes" id="UP000447833">
    <property type="component" value="Unassembled WGS sequence"/>
</dbReference>
<dbReference type="SUPFAM" id="SSF56601">
    <property type="entry name" value="beta-lactamase/transpeptidase-like"/>
    <property type="match status" value="1"/>
</dbReference>
<keyword evidence="7" id="KW-0573">Peptidoglycan synthesis</keyword>
<proteinExistence type="inferred from homology"/>
<dbReference type="InterPro" id="IPR036138">
    <property type="entry name" value="PBP_dimer_sf"/>
</dbReference>
<evidence type="ECO:0000256" key="10">
    <source>
        <dbReference type="ARBA" id="ARBA00023316"/>
    </source>
</evidence>
<dbReference type="Pfam" id="PF00905">
    <property type="entry name" value="Transpeptidase"/>
    <property type="match status" value="1"/>
</dbReference>
<dbReference type="GO" id="GO:0009252">
    <property type="term" value="P:peptidoglycan biosynthetic process"/>
    <property type="evidence" value="ECO:0007669"/>
    <property type="project" value="UniProtKB-UniPathway"/>
</dbReference>
<keyword evidence="5" id="KW-0812">Transmembrane</keyword>
<keyword evidence="4" id="KW-1003">Cell membrane</keyword>
<dbReference type="SUPFAM" id="SSF56519">
    <property type="entry name" value="Penicillin binding protein dimerisation domain"/>
    <property type="match status" value="1"/>
</dbReference>
<dbReference type="InterPro" id="IPR050515">
    <property type="entry name" value="Beta-lactam/transpept"/>
</dbReference>
<dbReference type="Gene3D" id="3.90.1310.10">
    <property type="entry name" value="Penicillin-binding protein 2a (Domain 2)"/>
    <property type="match status" value="1"/>
</dbReference>
<evidence type="ECO:0000256" key="4">
    <source>
        <dbReference type="ARBA" id="ARBA00022475"/>
    </source>
</evidence>
<dbReference type="InterPro" id="IPR005311">
    <property type="entry name" value="PBP_dimer"/>
</dbReference>
<comment type="caution">
    <text evidence="13">The sequence shown here is derived from an EMBL/GenBank/DDBJ whole genome shotgun (WGS) entry which is preliminary data.</text>
</comment>
<evidence type="ECO:0000259" key="12">
    <source>
        <dbReference type="Pfam" id="PF03717"/>
    </source>
</evidence>
<keyword evidence="10" id="KW-0961">Cell wall biogenesis/degradation</keyword>
<protein>
    <submittedName>
        <fullName evidence="13">Penicillin-binding protein</fullName>
    </submittedName>
</protein>
<dbReference type="AlphaFoldDB" id="A0A845EXF3"/>
<dbReference type="Gene3D" id="1.10.10.1230">
    <property type="entry name" value="Penicillin-binding protein, N-terminal non-catalytic domain, head sub-domain"/>
    <property type="match status" value="1"/>
</dbReference>
<keyword evidence="8" id="KW-1133">Transmembrane helix</keyword>
<evidence type="ECO:0000256" key="7">
    <source>
        <dbReference type="ARBA" id="ARBA00022984"/>
    </source>
</evidence>
<evidence type="ECO:0000259" key="11">
    <source>
        <dbReference type="Pfam" id="PF00905"/>
    </source>
</evidence>
<evidence type="ECO:0000313" key="13">
    <source>
        <dbReference type="EMBL" id="MYL63208.1"/>
    </source>
</evidence>
<accession>A0A845EXF3</accession>
<dbReference type="Pfam" id="PF03717">
    <property type="entry name" value="PBP_dimer"/>
    <property type="match status" value="1"/>
</dbReference>